<dbReference type="EMBL" id="FCOC02000001">
    <property type="protein sequence ID" value="SAL09556.1"/>
    <property type="molecule type" value="Genomic_DNA"/>
</dbReference>
<organism evidence="1 2">
    <name type="scientific">Caballeronia sordidicola</name>
    <name type="common">Burkholderia sordidicola</name>
    <dbReference type="NCBI Taxonomy" id="196367"/>
    <lineage>
        <taxon>Bacteria</taxon>
        <taxon>Pseudomonadati</taxon>
        <taxon>Pseudomonadota</taxon>
        <taxon>Betaproteobacteria</taxon>
        <taxon>Burkholderiales</taxon>
        <taxon>Burkholderiaceae</taxon>
        <taxon>Caballeronia</taxon>
    </lineage>
</organism>
<protein>
    <submittedName>
        <fullName evidence="1">Uncharacterized protein</fullName>
    </submittedName>
</protein>
<gene>
    <name evidence="1" type="ORF">AWB64_00163</name>
</gene>
<proteinExistence type="predicted"/>
<accession>A0A158EPY2</accession>
<sequence length="52" mass="6113">MHSFGALTETSVRSHECLEHVWDQRRSVDRVAVGLRVERRITVKVDFQMGWT</sequence>
<name>A0A158EPY2_CABSO</name>
<reference evidence="1 2" key="1">
    <citation type="submission" date="2016-01" db="EMBL/GenBank/DDBJ databases">
        <authorList>
            <person name="Oliw E.H."/>
        </authorList>
    </citation>
    <scope>NUCLEOTIDE SEQUENCE [LARGE SCALE GENOMIC DNA]</scope>
    <source>
        <strain evidence="1">LMG 22029</strain>
    </source>
</reference>
<dbReference type="Proteomes" id="UP000054893">
    <property type="component" value="Unassembled WGS sequence"/>
</dbReference>
<evidence type="ECO:0000313" key="1">
    <source>
        <dbReference type="EMBL" id="SAL09556.1"/>
    </source>
</evidence>
<dbReference type="AlphaFoldDB" id="A0A158EPY2"/>
<evidence type="ECO:0000313" key="2">
    <source>
        <dbReference type="Proteomes" id="UP000054893"/>
    </source>
</evidence>